<reference evidence="2" key="4">
    <citation type="submission" date="2019-03" db="UniProtKB">
        <authorList>
            <consortium name="EnsemblPlants"/>
        </authorList>
    </citation>
    <scope>IDENTIFICATION</scope>
</reference>
<dbReference type="Proteomes" id="UP000015105">
    <property type="component" value="Chromosome 5D"/>
</dbReference>
<evidence type="ECO:0000313" key="2">
    <source>
        <dbReference type="EnsemblPlants" id="AET5Gv20212000.1"/>
    </source>
</evidence>
<feature type="region of interest" description="Disordered" evidence="1">
    <location>
        <begin position="40"/>
        <end position="63"/>
    </location>
</feature>
<accession>A0A453JVT0</accession>
<protein>
    <submittedName>
        <fullName evidence="2">Uncharacterized protein</fullName>
    </submittedName>
</protein>
<name>A0A453JVT0_AEGTS</name>
<dbReference type="EnsemblPlants" id="AET5Gv20212000.1">
    <property type="protein sequence ID" value="AET5Gv20212000.1"/>
    <property type="gene ID" value="AET5Gv20212000"/>
</dbReference>
<evidence type="ECO:0000313" key="3">
    <source>
        <dbReference type="Proteomes" id="UP000015105"/>
    </source>
</evidence>
<reference evidence="3" key="1">
    <citation type="journal article" date="2014" name="Science">
        <title>Ancient hybridizations among the ancestral genomes of bread wheat.</title>
        <authorList>
            <consortium name="International Wheat Genome Sequencing Consortium,"/>
            <person name="Marcussen T."/>
            <person name="Sandve S.R."/>
            <person name="Heier L."/>
            <person name="Spannagl M."/>
            <person name="Pfeifer M."/>
            <person name="Jakobsen K.S."/>
            <person name="Wulff B.B."/>
            <person name="Steuernagel B."/>
            <person name="Mayer K.F."/>
            <person name="Olsen O.A."/>
        </authorList>
    </citation>
    <scope>NUCLEOTIDE SEQUENCE [LARGE SCALE GENOMIC DNA]</scope>
    <source>
        <strain evidence="3">cv. AL8/78</strain>
    </source>
</reference>
<dbReference type="Gramene" id="AET5Gv20212000.1">
    <property type="protein sequence ID" value="AET5Gv20212000.1"/>
    <property type="gene ID" value="AET5Gv20212000"/>
</dbReference>
<sequence length="135" mass="15154">ACKMNLGRTTVQIHRMQQPIRTPRAPAVARLVASAHRKNCEEARSSGGPPRRIPPNFPEVRSPSESIRTLNRNSFLEPASSCLSSPVWSLPSSWKRPKRSLKVRIPCPSRFSYSDCLCRICFYSVCSISIAQFPP</sequence>
<reference evidence="2" key="5">
    <citation type="journal article" date="2021" name="G3 (Bethesda)">
        <title>Aegilops tauschii genome assembly Aet v5.0 features greater sequence contiguity and improved annotation.</title>
        <authorList>
            <person name="Wang L."/>
            <person name="Zhu T."/>
            <person name="Rodriguez J.C."/>
            <person name="Deal K.R."/>
            <person name="Dubcovsky J."/>
            <person name="McGuire P.E."/>
            <person name="Lux T."/>
            <person name="Spannagl M."/>
            <person name="Mayer K.F.X."/>
            <person name="Baldrich P."/>
            <person name="Meyers B.C."/>
            <person name="Huo N."/>
            <person name="Gu Y.Q."/>
            <person name="Zhou H."/>
            <person name="Devos K.M."/>
            <person name="Bennetzen J.L."/>
            <person name="Unver T."/>
            <person name="Budak H."/>
            <person name="Gulick P.J."/>
            <person name="Galiba G."/>
            <person name="Kalapos B."/>
            <person name="Nelson D.R."/>
            <person name="Li P."/>
            <person name="You F.M."/>
            <person name="Luo M.C."/>
            <person name="Dvorak J."/>
        </authorList>
    </citation>
    <scope>NUCLEOTIDE SEQUENCE [LARGE SCALE GENOMIC DNA]</scope>
    <source>
        <strain evidence="2">cv. AL8/78</strain>
    </source>
</reference>
<keyword evidence="3" id="KW-1185">Reference proteome</keyword>
<dbReference type="AlphaFoldDB" id="A0A453JVT0"/>
<reference evidence="2" key="3">
    <citation type="journal article" date="2017" name="Nature">
        <title>Genome sequence of the progenitor of the wheat D genome Aegilops tauschii.</title>
        <authorList>
            <person name="Luo M.C."/>
            <person name="Gu Y.Q."/>
            <person name="Puiu D."/>
            <person name="Wang H."/>
            <person name="Twardziok S.O."/>
            <person name="Deal K.R."/>
            <person name="Huo N."/>
            <person name="Zhu T."/>
            <person name="Wang L."/>
            <person name="Wang Y."/>
            <person name="McGuire P.E."/>
            <person name="Liu S."/>
            <person name="Long H."/>
            <person name="Ramasamy R.K."/>
            <person name="Rodriguez J.C."/>
            <person name="Van S.L."/>
            <person name="Yuan L."/>
            <person name="Wang Z."/>
            <person name="Xia Z."/>
            <person name="Xiao L."/>
            <person name="Anderson O.D."/>
            <person name="Ouyang S."/>
            <person name="Liang Y."/>
            <person name="Zimin A.V."/>
            <person name="Pertea G."/>
            <person name="Qi P."/>
            <person name="Bennetzen J.L."/>
            <person name="Dai X."/>
            <person name="Dawson M.W."/>
            <person name="Muller H.G."/>
            <person name="Kugler K."/>
            <person name="Rivarola-Duarte L."/>
            <person name="Spannagl M."/>
            <person name="Mayer K.F.X."/>
            <person name="Lu F.H."/>
            <person name="Bevan M.W."/>
            <person name="Leroy P."/>
            <person name="Li P."/>
            <person name="You F.M."/>
            <person name="Sun Q."/>
            <person name="Liu Z."/>
            <person name="Lyons E."/>
            <person name="Wicker T."/>
            <person name="Salzberg S.L."/>
            <person name="Devos K.M."/>
            <person name="Dvorak J."/>
        </authorList>
    </citation>
    <scope>NUCLEOTIDE SEQUENCE [LARGE SCALE GENOMIC DNA]</scope>
    <source>
        <strain evidence="2">cv. AL8/78</strain>
    </source>
</reference>
<evidence type="ECO:0000256" key="1">
    <source>
        <dbReference type="SAM" id="MobiDB-lite"/>
    </source>
</evidence>
<reference evidence="3" key="2">
    <citation type="journal article" date="2017" name="Nat. Plants">
        <title>The Aegilops tauschii genome reveals multiple impacts of transposons.</title>
        <authorList>
            <person name="Zhao G."/>
            <person name="Zou C."/>
            <person name="Li K."/>
            <person name="Wang K."/>
            <person name="Li T."/>
            <person name="Gao L."/>
            <person name="Zhang X."/>
            <person name="Wang H."/>
            <person name="Yang Z."/>
            <person name="Liu X."/>
            <person name="Jiang W."/>
            <person name="Mao L."/>
            <person name="Kong X."/>
            <person name="Jiao Y."/>
            <person name="Jia J."/>
        </authorList>
    </citation>
    <scope>NUCLEOTIDE SEQUENCE [LARGE SCALE GENOMIC DNA]</scope>
    <source>
        <strain evidence="3">cv. AL8/78</strain>
    </source>
</reference>
<organism evidence="2 3">
    <name type="scientific">Aegilops tauschii subsp. strangulata</name>
    <name type="common">Goatgrass</name>
    <dbReference type="NCBI Taxonomy" id="200361"/>
    <lineage>
        <taxon>Eukaryota</taxon>
        <taxon>Viridiplantae</taxon>
        <taxon>Streptophyta</taxon>
        <taxon>Embryophyta</taxon>
        <taxon>Tracheophyta</taxon>
        <taxon>Spermatophyta</taxon>
        <taxon>Magnoliopsida</taxon>
        <taxon>Liliopsida</taxon>
        <taxon>Poales</taxon>
        <taxon>Poaceae</taxon>
        <taxon>BOP clade</taxon>
        <taxon>Pooideae</taxon>
        <taxon>Triticodae</taxon>
        <taxon>Triticeae</taxon>
        <taxon>Triticinae</taxon>
        <taxon>Aegilops</taxon>
    </lineage>
</organism>
<proteinExistence type="predicted"/>